<evidence type="ECO:0000256" key="18">
    <source>
        <dbReference type="ARBA" id="ARBA00048679"/>
    </source>
</evidence>
<keyword evidence="8" id="KW-0732">Signal</keyword>
<dbReference type="InterPro" id="IPR008266">
    <property type="entry name" value="Tyr_kinase_AS"/>
</dbReference>
<keyword evidence="13 20" id="KW-1133">Transmembrane helix</keyword>
<dbReference type="EMBL" id="EQ973899">
    <property type="protein sequence ID" value="EEF39586.1"/>
    <property type="molecule type" value="Genomic_DNA"/>
</dbReference>
<feature type="transmembrane region" description="Helical" evidence="20">
    <location>
        <begin position="128"/>
        <end position="151"/>
    </location>
</feature>
<dbReference type="GO" id="GO:0004674">
    <property type="term" value="F:protein serine/threonine kinase activity"/>
    <property type="evidence" value="ECO:0007669"/>
    <property type="project" value="UniProtKB-KW"/>
</dbReference>
<sequence length="427" mass="48374">MVIKHQEIHKMTDHATTNEILNSLFHHFHVYSSYEVKILVEKIAMFVLFGNPSSSPNSPRTDYNNLSGHIPYSFACSPRWPVIKADHNSLLPEVPKCIGVNDDSQLDIPPPPPPPPHKVKRVLLYMELCLPIGMFIVFLILGSLAPCSLLLTQRQRKFKTFQHHEVKNGDIFSIWNYDGIIAFQDIIQATENFDIRYCIGTGGYGSVYKAQLPSGKVVALKKLHRLEAEEPTFDKCFKNEVKILTEILHRNIVKLHGFCLHKRFMILVYEYLQRGNLFCVLRNDVEAVELDWSKRVNIVKGIAHALSYMHHDCSPPIVHRDISSNNILLNSEMEGFMSDFGTARLLNPDSSNNTLLAGTYGYIAPELAYTMIVTEKSDVYSFGVVALELLMGRHPGDLLSSSVQNAMLNEILDPRLPLQGLKVSYKI</sequence>
<evidence type="ECO:0000256" key="15">
    <source>
        <dbReference type="ARBA" id="ARBA00023170"/>
    </source>
</evidence>
<keyword evidence="10 19" id="KW-0547">Nucleotide-binding</keyword>
<evidence type="ECO:0000256" key="1">
    <source>
        <dbReference type="ARBA" id="ARBA00004479"/>
    </source>
</evidence>
<proteinExistence type="predicted"/>
<comment type="catalytic activity">
    <reaction evidence="18">
        <text>L-seryl-[protein] + ATP = O-phospho-L-seryl-[protein] + ADP + H(+)</text>
        <dbReference type="Rhea" id="RHEA:17989"/>
        <dbReference type="Rhea" id="RHEA-COMP:9863"/>
        <dbReference type="Rhea" id="RHEA-COMP:11604"/>
        <dbReference type="ChEBI" id="CHEBI:15378"/>
        <dbReference type="ChEBI" id="CHEBI:29999"/>
        <dbReference type="ChEBI" id="CHEBI:30616"/>
        <dbReference type="ChEBI" id="CHEBI:83421"/>
        <dbReference type="ChEBI" id="CHEBI:456216"/>
        <dbReference type="EC" id="2.7.11.1"/>
    </reaction>
</comment>
<accession>B9S9R6</accession>
<evidence type="ECO:0000256" key="5">
    <source>
        <dbReference type="ARBA" id="ARBA00022614"/>
    </source>
</evidence>
<evidence type="ECO:0000256" key="3">
    <source>
        <dbReference type="ARBA" id="ARBA00022527"/>
    </source>
</evidence>
<keyword evidence="14 20" id="KW-0472">Membrane</keyword>
<keyword evidence="5" id="KW-0433">Leucine-rich repeat</keyword>
<dbReference type="InterPro" id="IPR017441">
    <property type="entry name" value="Protein_kinase_ATP_BS"/>
</dbReference>
<dbReference type="InterPro" id="IPR000719">
    <property type="entry name" value="Prot_kinase_dom"/>
</dbReference>
<dbReference type="PROSITE" id="PS00107">
    <property type="entry name" value="PROTEIN_KINASE_ATP"/>
    <property type="match status" value="1"/>
</dbReference>
<keyword evidence="16" id="KW-0325">Glycoprotein</keyword>
<keyword evidence="6" id="KW-0808">Transferase</keyword>
<dbReference type="GO" id="GO:0005524">
    <property type="term" value="F:ATP binding"/>
    <property type="evidence" value="ECO:0007669"/>
    <property type="project" value="UniProtKB-UniRule"/>
</dbReference>
<evidence type="ECO:0000313" key="23">
    <source>
        <dbReference type="Proteomes" id="UP000008311"/>
    </source>
</evidence>
<keyword evidence="3" id="KW-0723">Serine/threonine-protein kinase</keyword>
<gene>
    <name evidence="22" type="ORF">RCOM_0521600</name>
</gene>
<evidence type="ECO:0000256" key="13">
    <source>
        <dbReference type="ARBA" id="ARBA00022989"/>
    </source>
</evidence>
<dbReference type="eggNOG" id="ENOG502QVKB">
    <property type="taxonomic scope" value="Eukaryota"/>
</dbReference>
<dbReference type="PROSITE" id="PS00109">
    <property type="entry name" value="PROTEIN_KINASE_TYR"/>
    <property type="match status" value="1"/>
</dbReference>
<comment type="subcellular location">
    <subcellularLocation>
        <location evidence="1">Membrane</location>
        <topology evidence="1">Single-pass type I membrane protein</topology>
    </subcellularLocation>
</comment>
<keyword evidence="7 20" id="KW-0812">Transmembrane</keyword>
<feature type="domain" description="Protein kinase" evidence="21">
    <location>
        <begin position="193"/>
        <end position="427"/>
    </location>
</feature>
<evidence type="ECO:0000256" key="10">
    <source>
        <dbReference type="ARBA" id="ARBA00022741"/>
    </source>
</evidence>
<keyword evidence="23" id="KW-1185">Reference proteome</keyword>
<dbReference type="Proteomes" id="UP000008311">
    <property type="component" value="Unassembled WGS sequence"/>
</dbReference>
<evidence type="ECO:0000256" key="12">
    <source>
        <dbReference type="ARBA" id="ARBA00022840"/>
    </source>
</evidence>
<evidence type="ECO:0000256" key="8">
    <source>
        <dbReference type="ARBA" id="ARBA00022729"/>
    </source>
</evidence>
<evidence type="ECO:0000256" key="11">
    <source>
        <dbReference type="ARBA" id="ARBA00022777"/>
    </source>
</evidence>
<dbReference type="SUPFAM" id="SSF56112">
    <property type="entry name" value="Protein kinase-like (PK-like)"/>
    <property type="match status" value="1"/>
</dbReference>
<evidence type="ECO:0000313" key="22">
    <source>
        <dbReference type="EMBL" id="EEF39586.1"/>
    </source>
</evidence>
<comment type="catalytic activity">
    <reaction evidence="17">
        <text>L-threonyl-[protein] + ATP = O-phospho-L-threonyl-[protein] + ADP + H(+)</text>
        <dbReference type="Rhea" id="RHEA:46608"/>
        <dbReference type="Rhea" id="RHEA-COMP:11060"/>
        <dbReference type="Rhea" id="RHEA-COMP:11605"/>
        <dbReference type="ChEBI" id="CHEBI:15378"/>
        <dbReference type="ChEBI" id="CHEBI:30013"/>
        <dbReference type="ChEBI" id="CHEBI:30616"/>
        <dbReference type="ChEBI" id="CHEBI:61977"/>
        <dbReference type="ChEBI" id="CHEBI:456216"/>
        <dbReference type="EC" id="2.7.11.1"/>
    </reaction>
</comment>
<evidence type="ECO:0000256" key="2">
    <source>
        <dbReference type="ARBA" id="ARBA00012513"/>
    </source>
</evidence>
<evidence type="ECO:0000256" key="6">
    <source>
        <dbReference type="ARBA" id="ARBA00022679"/>
    </source>
</evidence>
<name>B9S9R6_RICCO</name>
<evidence type="ECO:0000259" key="21">
    <source>
        <dbReference type="PROSITE" id="PS50011"/>
    </source>
</evidence>
<dbReference type="Gene3D" id="1.10.510.10">
    <property type="entry name" value="Transferase(Phosphotransferase) domain 1"/>
    <property type="match status" value="1"/>
</dbReference>
<feature type="binding site" evidence="19">
    <location>
        <position position="221"/>
    </location>
    <ligand>
        <name>ATP</name>
        <dbReference type="ChEBI" id="CHEBI:30616"/>
    </ligand>
</feature>
<dbReference type="Gene3D" id="3.30.200.20">
    <property type="entry name" value="Phosphorylase Kinase, domain 1"/>
    <property type="match status" value="1"/>
</dbReference>
<dbReference type="Pfam" id="PF00069">
    <property type="entry name" value="Pkinase"/>
    <property type="match status" value="1"/>
</dbReference>
<evidence type="ECO:0000256" key="14">
    <source>
        <dbReference type="ARBA" id="ARBA00023136"/>
    </source>
</evidence>
<dbReference type="InParanoid" id="B9S9R6"/>
<evidence type="ECO:0000256" key="20">
    <source>
        <dbReference type="SAM" id="Phobius"/>
    </source>
</evidence>
<dbReference type="AlphaFoldDB" id="B9S9R6"/>
<dbReference type="STRING" id="3988.B9S9R6"/>
<dbReference type="PANTHER" id="PTHR48005">
    <property type="entry name" value="LEUCINE RICH REPEAT KINASE 2"/>
    <property type="match status" value="1"/>
</dbReference>
<keyword evidence="15" id="KW-0675">Receptor</keyword>
<evidence type="ECO:0000256" key="9">
    <source>
        <dbReference type="ARBA" id="ARBA00022737"/>
    </source>
</evidence>
<dbReference type="GO" id="GO:0004672">
    <property type="term" value="F:protein kinase activity"/>
    <property type="evidence" value="ECO:0000318"/>
    <property type="project" value="GO_Central"/>
</dbReference>
<evidence type="ECO:0000256" key="17">
    <source>
        <dbReference type="ARBA" id="ARBA00047899"/>
    </source>
</evidence>
<organism evidence="22 23">
    <name type="scientific">Ricinus communis</name>
    <name type="common">Castor bean</name>
    <dbReference type="NCBI Taxonomy" id="3988"/>
    <lineage>
        <taxon>Eukaryota</taxon>
        <taxon>Viridiplantae</taxon>
        <taxon>Streptophyta</taxon>
        <taxon>Embryophyta</taxon>
        <taxon>Tracheophyta</taxon>
        <taxon>Spermatophyta</taxon>
        <taxon>Magnoliopsida</taxon>
        <taxon>eudicotyledons</taxon>
        <taxon>Gunneridae</taxon>
        <taxon>Pentapetalae</taxon>
        <taxon>rosids</taxon>
        <taxon>fabids</taxon>
        <taxon>Malpighiales</taxon>
        <taxon>Euphorbiaceae</taxon>
        <taxon>Acalyphoideae</taxon>
        <taxon>Acalypheae</taxon>
        <taxon>Ricinus</taxon>
    </lineage>
</organism>
<dbReference type="GO" id="GO:0016020">
    <property type="term" value="C:membrane"/>
    <property type="evidence" value="ECO:0007669"/>
    <property type="project" value="UniProtKB-SubCell"/>
</dbReference>
<dbReference type="InterPro" id="IPR051420">
    <property type="entry name" value="Ser_Thr_Kinases_DiverseReg"/>
</dbReference>
<protein>
    <recommendedName>
        <fullName evidence="2">non-specific serine/threonine protein kinase</fullName>
        <ecNumber evidence="2">2.7.11.1</ecNumber>
    </recommendedName>
</protein>
<dbReference type="EC" id="2.7.11.1" evidence="2"/>
<dbReference type="PANTHER" id="PTHR48005:SF16">
    <property type="entry name" value="MDIS1-INTERACTING RECEPTOR LIKE KINASE 2-LIKE ISOFORM X1"/>
    <property type="match status" value="1"/>
</dbReference>
<reference evidence="23" key="1">
    <citation type="journal article" date="2010" name="Nat. Biotechnol.">
        <title>Draft genome sequence of the oilseed species Ricinus communis.</title>
        <authorList>
            <person name="Chan A.P."/>
            <person name="Crabtree J."/>
            <person name="Zhao Q."/>
            <person name="Lorenzi H."/>
            <person name="Orvis J."/>
            <person name="Puiu D."/>
            <person name="Melake-Berhan A."/>
            <person name="Jones K.M."/>
            <person name="Redman J."/>
            <person name="Chen G."/>
            <person name="Cahoon E.B."/>
            <person name="Gedil M."/>
            <person name="Stanke M."/>
            <person name="Haas B.J."/>
            <person name="Wortman J.R."/>
            <person name="Fraser-Liggett C.M."/>
            <person name="Ravel J."/>
            <person name="Rabinowicz P.D."/>
        </authorList>
    </citation>
    <scope>NUCLEOTIDE SEQUENCE [LARGE SCALE GENOMIC DNA]</scope>
    <source>
        <strain evidence="23">cv. Hale</strain>
    </source>
</reference>
<evidence type="ECO:0000256" key="4">
    <source>
        <dbReference type="ARBA" id="ARBA00022553"/>
    </source>
</evidence>
<keyword evidence="12 19" id="KW-0067">ATP-binding</keyword>
<dbReference type="FunFam" id="3.30.200.20:FF:000309">
    <property type="entry name" value="Leucine-rich repeat receptor protein kinase MSP1"/>
    <property type="match status" value="1"/>
</dbReference>
<keyword evidence="9" id="KW-0677">Repeat</keyword>
<keyword evidence="11" id="KW-0418">Kinase</keyword>
<dbReference type="PROSITE" id="PS50011">
    <property type="entry name" value="PROTEIN_KINASE_DOM"/>
    <property type="match status" value="1"/>
</dbReference>
<evidence type="ECO:0000256" key="7">
    <source>
        <dbReference type="ARBA" id="ARBA00022692"/>
    </source>
</evidence>
<evidence type="ECO:0000256" key="16">
    <source>
        <dbReference type="ARBA" id="ARBA00023180"/>
    </source>
</evidence>
<dbReference type="InterPro" id="IPR011009">
    <property type="entry name" value="Kinase-like_dom_sf"/>
</dbReference>
<keyword evidence="4" id="KW-0597">Phosphoprotein</keyword>
<evidence type="ECO:0000256" key="19">
    <source>
        <dbReference type="PROSITE-ProRule" id="PRU10141"/>
    </source>
</evidence>